<evidence type="ECO:0000259" key="6">
    <source>
        <dbReference type="Pfam" id="PF02463"/>
    </source>
</evidence>
<evidence type="ECO:0000256" key="1">
    <source>
        <dbReference type="ARBA" id="ARBA00004123"/>
    </source>
</evidence>
<dbReference type="Proteomes" id="UP000504615">
    <property type="component" value="Unplaced"/>
</dbReference>
<keyword evidence="5" id="KW-0131">Cell cycle</keyword>
<evidence type="ECO:0000313" key="7">
    <source>
        <dbReference type="Proteomes" id="UP000504615"/>
    </source>
</evidence>
<dbReference type="GO" id="GO:0005634">
    <property type="term" value="C:nucleus"/>
    <property type="evidence" value="ECO:0007669"/>
    <property type="project" value="UniProtKB-SubCell"/>
</dbReference>
<dbReference type="GeneID" id="105432233"/>
<comment type="subcellular location">
    <subcellularLocation>
        <location evidence="1">Nucleus</location>
    </subcellularLocation>
</comment>
<dbReference type="Pfam" id="PF02463">
    <property type="entry name" value="SMC_N"/>
    <property type="match status" value="1"/>
</dbReference>
<keyword evidence="7" id="KW-1185">Reference proteome</keyword>
<name>A0A8N1S963_9HYME</name>
<evidence type="ECO:0000313" key="8">
    <source>
        <dbReference type="RefSeq" id="XP_025075409.1"/>
    </source>
</evidence>
<reference evidence="8" key="1">
    <citation type="submission" date="2025-08" db="UniProtKB">
        <authorList>
            <consortium name="RefSeq"/>
        </authorList>
    </citation>
    <scope>IDENTIFICATION</scope>
</reference>
<dbReference type="SUPFAM" id="SSF52540">
    <property type="entry name" value="P-loop containing nucleoside triphosphate hydrolases"/>
    <property type="match status" value="1"/>
</dbReference>
<dbReference type="PANTHER" id="PTHR18937:SF12">
    <property type="entry name" value="STRUCTURAL MAINTENANCE OF CHROMOSOMES PROTEIN"/>
    <property type="match status" value="1"/>
</dbReference>
<dbReference type="RefSeq" id="XP_025075409.1">
    <property type="nucleotide sequence ID" value="XM_025219624.1"/>
</dbReference>
<dbReference type="OrthoDB" id="413649at2759"/>
<keyword evidence="4" id="KW-0539">Nucleus</keyword>
<dbReference type="Gene3D" id="3.40.50.300">
    <property type="entry name" value="P-loop containing nucleotide triphosphate hydrolases"/>
    <property type="match status" value="1"/>
</dbReference>
<protein>
    <submittedName>
        <fullName evidence="8">Structural maintenance of chromosomes protein 1A-like</fullName>
    </submittedName>
</protein>
<evidence type="ECO:0000256" key="3">
    <source>
        <dbReference type="ARBA" id="ARBA00022776"/>
    </source>
</evidence>
<proteinExistence type="predicted"/>
<dbReference type="AlphaFoldDB" id="A0A8N1S963"/>
<dbReference type="GO" id="GO:0051301">
    <property type="term" value="P:cell division"/>
    <property type="evidence" value="ECO:0007669"/>
    <property type="project" value="UniProtKB-KW"/>
</dbReference>
<dbReference type="GO" id="GO:0007062">
    <property type="term" value="P:sister chromatid cohesion"/>
    <property type="evidence" value="ECO:0007669"/>
    <property type="project" value="TreeGrafter"/>
</dbReference>
<dbReference type="GO" id="GO:0008278">
    <property type="term" value="C:cohesin complex"/>
    <property type="evidence" value="ECO:0007669"/>
    <property type="project" value="TreeGrafter"/>
</dbReference>
<organism evidence="7 8">
    <name type="scientific">Pogonomyrmex barbatus</name>
    <name type="common">red harvester ant</name>
    <dbReference type="NCBI Taxonomy" id="144034"/>
    <lineage>
        <taxon>Eukaryota</taxon>
        <taxon>Metazoa</taxon>
        <taxon>Ecdysozoa</taxon>
        <taxon>Arthropoda</taxon>
        <taxon>Hexapoda</taxon>
        <taxon>Insecta</taxon>
        <taxon>Pterygota</taxon>
        <taxon>Neoptera</taxon>
        <taxon>Endopterygota</taxon>
        <taxon>Hymenoptera</taxon>
        <taxon>Apocrita</taxon>
        <taxon>Aculeata</taxon>
        <taxon>Formicoidea</taxon>
        <taxon>Formicidae</taxon>
        <taxon>Myrmicinae</taxon>
        <taxon>Pogonomyrmex</taxon>
    </lineage>
</organism>
<keyword evidence="2" id="KW-0132">Cell division</keyword>
<dbReference type="GO" id="GO:0003677">
    <property type="term" value="F:DNA binding"/>
    <property type="evidence" value="ECO:0007669"/>
    <property type="project" value="TreeGrafter"/>
</dbReference>
<sequence>MSISLNTITISNFKTFKGETVIGPIQPFTAIIGPNGSGKSNIMDAVRFVLGEKSSALRVKRLNELIYGYPEELSAYGATYVKIIFVIDDIEEKNFTRTIHGEISQYKMDDKIVTSVIYMAELQKMNLDIKAGNFLIPQGYIESYALKTPKELTEMFEEISNSNAYKADYDRYTRTSILTDYISFAIRFSKLIRYF</sequence>
<evidence type="ECO:0000256" key="2">
    <source>
        <dbReference type="ARBA" id="ARBA00022618"/>
    </source>
</evidence>
<gene>
    <name evidence="8" type="primary">LOC105432233</name>
</gene>
<dbReference type="PANTHER" id="PTHR18937">
    <property type="entry name" value="STRUCTURAL MAINTENANCE OF CHROMOSOMES SMC FAMILY MEMBER"/>
    <property type="match status" value="1"/>
</dbReference>
<accession>A0A8N1S963</accession>
<dbReference type="InterPro" id="IPR003395">
    <property type="entry name" value="RecF/RecN/SMC_N"/>
</dbReference>
<evidence type="ECO:0000256" key="5">
    <source>
        <dbReference type="ARBA" id="ARBA00023306"/>
    </source>
</evidence>
<dbReference type="InterPro" id="IPR027417">
    <property type="entry name" value="P-loop_NTPase"/>
</dbReference>
<evidence type="ECO:0000256" key="4">
    <source>
        <dbReference type="ARBA" id="ARBA00023242"/>
    </source>
</evidence>
<keyword evidence="3" id="KW-0498">Mitosis</keyword>
<feature type="domain" description="RecF/RecN/SMC N-terminal" evidence="6">
    <location>
        <begin position="5"/>
        <end position="129"/>
    </location>
</feature>